<organism evidence="4 5">
    <name type="scientific">Acipenser oxyrinchus oxyrinchus</name>
    <dbReference type="NCBI Taxonomy" id="40147"/>
    <lineage>
        <taxon>Eukaryota</taxon>
        <taxon>Metazoa</taxon>
        <taxon>Chordata</taxon>
        <taxon>Craniata</taxon>
        <taxon>Vertebrata</taxon>
        <taxon>Euteleostomi</taxon>
        <taxon>Actinopterygii</taxon>
        <taxon>Chondrostei</taxon>
        <taxon>Acipenseriformes</taxon>
        <taxon>Acipenseridae</taxon>
        <taxon>Acipenser</taxon>
    </lineage>
</organism>
<dbReference type="AlphaFoldDB" id="A0AAD8D978"/>
<dbReference type="InterPro" id="IPR045294">
    <property type="entry name" value="Complex1_LYR_LYRM1"/>
</dbReference>
<keyword evidence="5" id="KW-1185">Reference proteome</keyword>
<evidence type="ECO:0000313" key="5">
    <source>
        <dbReference type="Proteomes" id="UP001230051"/>
    </source>
</evidence>
<name>A0AAD8D978_ACIOX</name>
<dbReference type="Proteomes" id="UP001230051">
    <property type="component" value="Unassembled WGS sequence"/>
</dbReference>
<gene>
    <name evidence="4" type="primary">lyrm1</name>
    <name evidence="4" type="ORF">AOXY_G15291</name>
</gene>
<dbReference type="EMBL" id="JAGXEW010000013">
    <property type="protein sequence ID" value="KAK1164871.1"/>
    <property type="molecule type" value="Genomic_DNA"/>
</dbReference>
<comment type="caution">
    <text evidence="4">The sequence shown here is derived from an EMBL/GenBank/DDBJ whole genome shotgun (WGS) entry which is preliminary data.</text>
</comment>
<dbReference type="GO" id="GO:0005739">
    <property type="term" value="C:mitochondrion"/>
    <property type="evidence" value="ECO:0007669"/>
    <property type="project" value="TreeGrafter"/>
</dbReference>
<evidence type="ECO:0000256" key="1">
    <source>
        <dbReference type="ARBA" id="ARBA00009508"/>
    </source>
</evidence>
<proteinExistence type="inferred from homology"/>
<feature type="region of interest" description="Disordered" evidence="2">
    <location>
        <begin position="86"/>
        <end position="122"/>
    </location>
</feature>
<evidence type="ECO:0000313" key="4">
    <source>
        <dbReference type="EMBL" id="KAK1164871.1"/>
    </source>
</evidence>
<comment type="similarity">
    <text evidence="1">Belongs to the complex I LYR family.</text>
</comment>
<evidence type="ECO:0000256" key="2">
    <source>
        <dbReference type="SAM" id="MobiDB-lite"/>
    </source>
</evidence>
<dbReference type="InterPro" id="IPR008011">
    <property type="entry name" value="Complex1_LYR_dom"/>
</dbReference>
<dbReference type="PANTHER" id="PTHR14273">
    <property type="entry name" value="LYR MOTIF-CONTAINING PROTEIN 1"/>
    <property type="match status" value="1"/>
</dbReference>
<dbReference type="PANTHER" id="PTHR14273:SF0">
    <property type="entry name" value="LYR MOTIF-CONTAINING PROTEIN 1"/>
    <property type="match status" value="1"/>
</dbReference>
<sequence>MTAAVRGEVLCMYRRVLRIARGWQSQSGLAQETDAEKRYIVQEASTLFRQNKDITDSELIKKCIEECHARIEMGLHYRIPYPRPTHLPPMGLATQHGRKMRGQERLRKQAKPIYLHSHDETS</sequence>
<dbReference type="Pfam" id="PF05347">
    <property type="entry name" value="Complex1_LYR"/>
    <property type="match status" value="1"/>
</dbReference>
<protein>
    <submittedName>
        <fullName evidence="4">LYR motif containing protein 1</fullName>
    </submittedName>
</protein>
<dbReference type="CDD" id="cd20261">
    <property type="entry name" value="Complex1_LYR_LYRM1"/>
    <property type="match status" value="1"/>
</dbReference>
<dbReference type="InterPro" id="IPR040330">
    <property type="entry name" value="LYRM1"/>
</dbReference>
<evidence type="ECO:0000259" key="3">
    <source>
        <dbReference type="Pfam" id="PF05347"/>
    </source>
</evidence>
<accession>A0AAD8D978</accession>
<reference evidence="4" key="1">
    <citation type="submission" date="2022-02" db="EMBL/GenBank/DDBJ databases">
        <title>Atlantic sturgeon de novo genome assembly.</title>
        <authorList>
            <person name="Stock M."/>
            <person name="Klopp C."/>
            <person name="Guiguen Y."/>
            <person name="Cabau C."/>
            <person name="Parinello H."/>
            <person name="Santidrian Yebra-Pimentel E."/>
            <person name="Kuhl H."/>
            <person name="Dirks R.P."/>
            <person name="Guessner J."/>
            <person name="Wuertz S."/>
            <person name="Du K."/>
            <person name="Schartl M."/>
        </authorList>
    </citation>
    <scope>NUCLEOTIDE SEQUENCE</scope>
    <source>
        <strain evidence="4">STURGEONOMICS-FGT-2020</strain>
        <tissue evidence="4">Whole blood</tissue>
    </source>
</reference>
<feature type="domain" description="Complex 1 LYR protein" evidence="3">
    <location>
        <begin position="8"/>
        <end position="73"/>
    </location>
</feature>